<dbReference type="Pfam" id="PF01261">
    <property type="entry name" value="AP_endonuc_2"/>
    <property type="match status" value="1"/>
</dbReference>
<name>A0ABP7MY05_9MICO</name>
<organism evidence="3 4">
    <name type="scientific">Microbacterium soli</name>
    <dbReference type="NCBI Taxonomy" id="446075"/>
    <lineage>
        <taxon>Bacteria</taxon>
        <taxon>Bacillati</taxon>
        <taxon>Actinomycetota</taxon>
        <taxon>Actinomycetes</taxon>
        <taxon>Micrococcales</taxon>
        <taxon>Microbacteriaceae</taxon>
        <taxon>Microbacterium</taxon>
    </lineage>
</organism>
<comment type="caution">
    <text evidence="3">The sequence shown here is derived from an EMBL/GenBank/DDBJ whole genome shotgun (WGS) entry which is preliminary data.</text>
</comment>
<protein>
    <recommendedName>
        <fullName evidence="2">Xylose isomerase-like TIM barrel domain-containing protein</fullName>
    </recommendedName>
</protein>
<reference evidence="4" key="1">
    <citation type="journal article" date="2019" name="Int. J. Syst. Evol. Microbiol.">
        <title>The Global Catalogue of Microorganisms (GCM) 10K type strain sequencing project: providing services to taxonomists for standard genome sequencing and annotation.</title>
        <authorList>
            <consortium name="The Broad Institute Genomics Platform"/>
            <consortium name="The Broad Institute Genome Sequencing Center for Infectious Disease"/>
            <person name="Wu L."/>
            <person name="Ma J."/>
        </authorList>
    </citation>
    <scope>NUCLEOTIDE SEQUENCE [LARGE SCALE GENOMIC DNA]</scope>
    <source>
        <strain evidence="4">JCM 17024</strain>
    </source>
</reference>
<dbReference type="PANTHER" id="PTHR12110:SF41">
    <property type="entry name" value="INOSOSE DEHYDRATASE"/>
    <property type="match status" value="1"/>
</dbReference>
<keyword evidence="1" id="KW-0119">Carbohydrate metabolism</keyword>
<sequence length="296" mass="31470">MADVVGCTTVGYLRFPLVRALDGIAAAGLQNVDLAAIPDYCEHISPLADRAETNRLQSELQDRGLRALSISAHTTIASVDGYRHIRACIEYASTIGAGIVNTGTGPIGDDAATFFRHAAELVKVAERLGVVLALETQDWEMTSGAGALALLDKLGSSNVKVNLDAANIVYWGGRKAEEEIDLLAPHVAHVHVKDKRGGRGVYDFPSLGDGEIDYGKIFSSLDAVGFDGPYMIEPELSLAEAERPPAEVEEALRDPGSAYQRHTYLGTSNAEEVDADLARSLATFAALRGASYSPSA</sequence>
<accession>A0ABP7MY05</accession>
<evidence type="ECO:0000313" key="3">
    <source>
        <dbReference type="EMBL" id="GAA3932242.1"/>
    </source>
</evidence>
<dbReference type="Gene3D" id="3.20.20.150">
    <property type="entry name" value="Divalent-metal-dependent TIM barrel enzymes"/>
    <property type="match status" value="1"/>
</dbReference>
<keyword evidence="4" id="KW-1185">Reference proteome</keyword>
<dbReference type="RefSeq" id="WP_344818266.1">
    <property type="nucleotide sequence ID" value="NZ_BAABCP010000001.1"/>
</dbReference>
<dbReference type="PANTHER" id="PTHR12110">
    <property type="entry name" value="HYDROXYPYRUVATE ISOMERASE"/>
    <property type="match status" value="1"/>
</dbReference>
<evidence type="ECO:0000259" key="2">
    <source>
        <dbReference type="Pfam" id="PF01261"/>
    </source>
</evidence>
<dbReference type="SUPFAM" id="SSF51658">
    <property type="entry name" value="Xylose isomerase-like"/>
    <property type="match status" value="1"/>
</dbReference>
<proteinExistence type="predicted"/>
<dbReference type="InterPro" id="IPR050312">
    <property type="entry name" value="IolE/XylAMocC-like"/>
</dbReference>
<dbReference type="InterPro" id="IPR013022">
    <property type="entry name" value="Xyl_isomerase-like_TIM-brl"/>
</dbReference>
<gene>
    <name evidence="3" type="ORF">GCM10022383_08490</name>
</gene>
<dbReference type="Proteomes" id="UP001501591">
    <property type="component" value="Unassembled WGS sequence"/>
</dbReference>
<evidence type="ECO:0000313" key="4">
    <source>
        <dbReference type="Proteomes" id="UP001501591"/>
    </source>
</evidence>
<dbReference type="InterPro" id="IPR036237">
    <property type="entry name" value="Xyl_isomerase-like_sf"/>
</dbReference>
<dbReference type="EMBL" id="BAABCP010000001">
    <property type="protein sequence ID" value="GAA3932242.1"/>
    <property type="molecule type" value="Genomic_DNA"/>
</dbReference>
<feature type="domain" description="Xylose isomerase-like TIM barrel" evidence="2">
    <location>
        <begin position="24"/>
        <end position="250"/>
    </location>
</feature>
<evidence type="ECO:0000256" key="1">
    <source>
        <dbReference type="ARBA" id="ARBA00023277"/>
    </source>
</evidence>